<dbReference type="EMBL" id="JAFKGL010000012">
    <property type="protein sequence ID" value="MBN9412705.1"/>
    <property type="molecule type" value="Genomic_DNA"/>
</dbReference>
<feature type="domain" description="Polysaccharide biosynthesis protein CapD-like" evidence="3">
    <location>
        <begin position="278"/>
        <end position="566"/>
    </location>
</feature>
<dbReference type="Proteomes" id="UP000664414">
    <property type="component" value="Unassembled WGS sequence"/>
</dbReference>
<evidence type="ECO:0000256" key="1">
    <source>
        <dbReference type="ARBA" id="ARBA00007430"/>
    </source>
</evidence>
<keyword evidence="2" id="KW-1133">Transmembrane helix</keyword>
<keyword evidence="2" id="KW-0472">Membrane</keyword>
<name>A0A8J7TTB4_9PROT</name>
<dbReference type="PANTHER" id="PTHR43318">
    <property type="entry name" value="UDP-N-ACETYLGLUCOSAMINE 4,6-DEHYDRATASE"/>
    <property type="match status" value="1"/>
</dbReference>
<comment type="similarity">
    <text evidence="1">Belongs to the polysaccharide synthase family.</text>
</comment>
<evidence type="ECO:0000313" key="5">
    <source>
        <dbReference type="Proteomes" id="UP000664414"/>
    </source>
</evidence>
<dbReference type="InterPro" id="IPR036291">
    <property type="entry name" value="NAD(P)-bd_dom_sf"/>
</dbReference>
<gene>
    <name evidence="4" type="ORF">J0H12_02105</name>
</gene>
<sequence length="623" mass="69937">MSLITVPLALWILVGGDIVNYPVSFIIKHMLVFSLFSISIFLWMKTYRAMWRYVSVYEIMTIVASVTCTVLLYIPIMMMMAQTILMPHSVMILIWGLNISFLSAGRFIYRILQDYISLQDGKLSTADDKLARLLLVGISDQTGHFIQEINRYARRTYKIVGIIDNDRHHLGGQIHGVEVIGIVDNLKKIVTRLNAIGEQPHHLVITDPDFKGEPLRRIMELSKSLKVDVARAPKLADFKKSSSRNIEIEPISIEDLLQRPEVVLDHQSMHDFVHGKRIMVTGAGGTIGNELIRQIADFGPAHLTLVDHSEYSLYSLDLTLSEKYASLSWSICLGDVSDDRRISDLFKIEKPEIVFHAAALKHVPIAEMNANETILTNVIGTRNIAEACRTFKIKAMVFISTDKAVNPTGVMGATKRLAESYCQALDALNEGTKFITTRFGNVLGSTGSVVPLFQRQISYGGPITLTDPDIRRYFMLVREAVELVLQAAALGYNSTTSNGQIFILEMGGAVKIKDLAYQMILLAGLTPEKDIKINYTGLRPGEKLYEELFYETEKLMPTSCPGLMLASPQVVSYSVLQNKINELEEKARARETQKSLDLLKNLVPEYKKATHKEDKKKNIHDNS</sequence>
<dbReference type="PANTHER" id="PTHR43318:SF1">
    <property type="entry name" value="POLYSACCHARIDE BIOSYNTHESIS PROTEIN EPSC-RELATED"/>
    <property type="match status" value="1"/>
</dbReference>
<reference evidence="4" key="1">
    <citation type="submission" date="2021-02" db="EMBL/GenBank/DDBJ databases">
        <title>Thiocyanate and organic carbon inputs drive convergent selection for specific autotrophic Afipia and Thiobacillus strains within complex microbiomes.</title>
        <authorList>
            <person name="Huddy R.J."/>
            <person name="Sachdeva R."/>
            <person name="Kadzinga F."/>
            <person name="Kantor R.S."/>
            <person name="Harrison S.T.L."/>
            <person name="Banfield J.F."/>
        </authorList>
    </citation>
    <scope>NUCLEOTIDE SEQUENCE</scope>
    <source>
        <strain evidence="4">SCN18_10_11_15_R4_P_38_20</strain>
    </source>
</reference>
<dbReference type="SUPFAM" id="SSF51735">
    <property type="entry name" value="NAD(P)-binding Rossmann-fold domains"/>
    <property type="match status" value="1"/>
</dbReference>
<dbReference type="Pfam" id="PF02719">
    <property type="entry name" value="Polysacc_synt_2"/>
    <property type="match status" value="1"/>
</dbReference>
<dbReference type="AlphaFoldDB" id="A0A8J7TTB4"/>
<organism evidence="4 5">
    <name type="scientific">Candidatus Paracaedimonas acanthamoebae</name>
    <dbReference type="NCBI Taxonomy" id="244581"/>
    <lineage>
        <taxon>Bacteria</taxon>
        <taxon>Pseudomonadati</taxon>
        <taxon>Pseudomonadota</taxon>
        <taxon>Alphaproteobacteria</taxon>
        <taxon>Holosporales</taxon>
        <taxon>Caedimonadaceae</taxon>
        <taxon>Candidatus Paracaedimonas</taxon>
    </lineage>
</organism>
<accession>A0A8J7TTB4</accession>
<proteinExistence type="inferred from homology"/>
<protein>
    <submittedName>
        <fullName evidence="4">Polysaccharide biosynthesis protein</fullName>
    </submittedName>
</protein>
<evidence type="ECO:0000313" key="4">
    <source>
        <dbReference type="EMBL" id="MBN9412705.1"/>
    </source>
</evidence>
<dbReference type="CDD" id="cd05237">
    <property type="entry name" value="UDP_invert_4-6DH_SDR_e"/>
    <property type="match status" value="1"/>
</dbReference>
<dbReference type="Gene3D" id="3.40.50.720">
    <property type="entry name" value="NAD(P)-binding Rossmann-like Domain"/>
    <property type="match status" value="2"/>
</dbReference>
<evidence type="ECO:0000259" key="3">
    <source>
        <dbReference type="Pfam" id="PF02719"/>
    </source>
</evidence>
<feature type="transmembrane region" description="Helical" evidence="2">
    <location>
        <begin position="26"/>
        <end position="44"/>
    </location>
</feature>
<keyword evidence="2" id="KW-0812">Transmembrane</keyword>
<dbReference type="InterPro" id="IPR051203">
    <property type="entry name" value="Polysaccharide_Synthase-Rel"/>
</dbReference>
<comment type="caution">
    <text evidence="4">The sequence shown here is derived from an EMBL/GenBank/DDBJ whole genome shotgun (WGS) entry which is preliminary data.</text>
</comment>
<evidence type="ECO:0000256" key="2">
    <source>
        <dbReference type="SAM" id="Phobius"/>
    </source>
</evidence>
<feature type="transmembrane region" description="Helical" evidence="2">
    <location>
        <begin position="56"/>
        <end position="78"/>
    </location>
</feature>
<dbReference type="InterPro" id="IPR003869">
    <property type="entry name" value="Polysac_CapD-like"/>
</dbReference>